<keyword evidence="2" id="KW-1185">Reference proteome</keyword>
<dbReference type="Proteomes" id="UP000190037">
    <property type="component" value="Unassembled WGS sequence"/>
</dbReference>
<dbReference type="Pfam" id="PF25788">
    <property type="entry name" value="Ig_Rha78A_N"/>
    <property type="match status" value="1"/>
</dbReference>
<gene>
    <name evidence="1" type="ORF">B4N89_24395</name>
</gene>
<name>A0A1T3P401_9ACTN</name>
<accession>A0A1T3P401</accession>
<dbReference type="AlphaFoldDB" id="A0A1T3P401"/>
<organism evidence="1 2">
    <name type="scientific">Embleya scabrispora</name>
    <dbReference type="NCBI Taxonomy" id="159449"/>
    <lineage>
        <taxon>Bacteria</taxon>
        <taxon>Bacillati</taxon>
        <taxon>Actinomycetota</taxon>
        <taxon>Actinomycetes</taxon>
        <taxon>Kitasatosporales</taxon>
        <taxon>Streptomycetaceae</taxon>
        <taxon>Embleya</taxon>
    </lineage>
</organism>
<dbReference type="InterPro" id="IPR013783">
    <property type="entry name" value="Ig-like_fold"/>
</dbReference>
<dbReference type="STRING" id="159449.B4N89_24395"/>
<dbReference type="EMBL" id="MWQN01000001">
    <property type="protein sequence ID" value="OPC83662.1"/>
    <property type="molecule type" value="Genomic_DNA"/>
</dbReference>
<proteinExistence type="predicted"/>
<evidence type="ECO:0000313" key="1">
    <source>
        <dbReference type="EMBL" id="OPC83662.1"/>
    </source>
</evidence>
<comment type="caution">
    <text evidence="1">The sequence shown here is derived from an EMBL/GenBank/DDBJ whole genome shotgun (WGS) entry which is preliminary data.</text>
</comment>
<sequence>MGPVLRTGLVLFTGVVLVGSLLGYAARSGSPASRRAPTVVALSDEARTGADGIGWAVRYGGLGHDRRQRTYRLVISADPASLDTVLAGGVDPDVWDSGVVYSAQRVGVRPSGFRYESGTTYYWSVRIRDDRGRDSDWSARERWTAPRP</sequence>
<protein>
    <recommendedName>
        <fullName evidence="3">Fibronectin type-III domain-containing protein</fullName>
    </recommendedName>
</protein>
<evidence type="ECO:0000313" key="2">
    <source>
        <dbReference type="Proteomes" id="UP000190037"/>
    </source>
</evidence>
<dbReference type="GO" id="GO:0005975">
    <property type="term" value="P:carbohydrate metabolic process"/>
    <property type="evidence" value="ECO:0007669"/>
    <property type="project" value="UniProtKB-ARBA"/>
</dbReference>
<evidence type="ECO:0008006" key="3">
    <source>
        <dbReference type="Google" id="ProtNLM"/>
    </source>
</evidence>
<reference evidence="1 2" key="1">
    <citation type="submission" date="2017-03" db="EMBL/GenBank/DDBJ databases">
        <title>Draft genome sequence of Streptomyces scabrisporus NF3, endophyte isolated from Amphipterygium adstringens.</title>
        <authorList>
            <person name="Vazquez M."/>
            <person name="Ceapa C.D."/>
            <person name="Rodriguez Luna D."/>
            <person name="Sanchez Esquivel S."/>
        </authorList>
    </citation>
    <scope>NUCLEOTIDE SEQUENCE [LARGE SCALE GENOMIC DNA]</scope>
    <source>
        <strain evidence="1 2">NF3</strain>
    </source>
</reference>
<dbReference type="Gene3D" id="2.60.40.10">
    <property type="entry name" value="Immunoglobulins"/>
    <property type="match status" value="1"/>
</dbReference>